<dbReference type="EC" id="3.1.1.-" evidence="3"/>
<comment type="similarity">
    <text evidence="1 3">Belongs to the type-B carboxylesterase/lipase family.</text>
</comment>
<dbReference type="Gene3D" id="3.40.50.1820">
    <property type="entry name" value="alpha/beta hydrolase"/>
    <property type="match status" value="1"/>
</dbReference>
<dbReference type="Pfam" id="PF00135">
    <property type="entry name" value="COesterase"/>
    <property type="match status" value="1"/>
</dbReference>
<dbReference type="GO" id="GO:0016787">
    <property type="term" value="F:hydrolase activity"/>
    <property type="evidence" value="ECO:0007669"/>
    <property type="project" value="UniProtKB-KW"/>
</dbReference>
<comment type="caution">
    <text evidence="5">The sequence shown here is derived from an EMBL/GenBank/DDBJ whole genome shotgun (WGS) entry which is preliminary data.</text>
</comment>
<evidence type="ECO:0000256" key="2">
    <source>
        <dbReference type="ARBA" id="ARBA00022801"/>
    </source>
</evidence>
<keyword evidence="2 3" id="KW-0378">Hydrolase</keyword>
<feature type="signal peptide" evidence="3">
    <location>
        <begin position="1"/>
        <end position="18"/>
    </location>
</feature>
<keyword evidence="3" id="KW-0732">Signal</keyword>
<gene>
    <name evidence="5" type="ORF">O181_085368</name>
</gene>
<sequence>MYFSTVLSLTCLVQTISAVDTLVDLGYAKYQGLTLSNGVNQWLSLRFAAPVTGAHRFSKPQPPLKENRIQDATKEGSLCLAANQPEGLQYDSPRQRMAEDCLFGAVYAPAEATQTSKLPIMFFVQGGGFGSNSNGNFNGSGLVHASGMKMIVFRFNYRVGILGFIGGTLIDADKKGAAPNNGLNDMISAAQWIKKFATKFGGDPDHIVLSGVSSGGNAINILLSAQGIGFPNLFVGAALESTGWGAIGYSVNRDAELTNNLNSTGCSKAKDPIDCMRMMPIAEFQNKTTQDHWGPTVDGKLIMAVEYQMFEQGKFQKIPVIYGYTTNEATPSYISNTSATTDADIEEHLRKAVGPSITDQEVATMMKAYPPSLSNVSFFAQDVRPHANATVWKGKGSQWQRDVAMLTELKLHCVGAFFSDMFAAAGQTANFAYRYNVLDGTPGGLVDQGLFAPHASELHAIWGHNNTDGNDPKCLGPGVPEALSCAQGARLVQHYWISFVRSLNPNTFRPNGSPEWKHWTVNEPNRIVFGNKGAIMEKMGQGLNETTLNGLNQRERCLCLTTSLAKRINLGLSKGETLPPFANGTKADPTKISCPALSGGKKA</sequence>
<name>A0A9Q3FXD6_9BASI</name>
<evidence type="ECO:0000259" key="4">
    <source>
        <dbReference type="Pfam" id="PF00135"/>
    </source>
</evidence>
<evidence type="ECO:0000256" key="3">
    <source>
        <dbReference type="RuleBase" id="RU361235"/>
    </source>
</evidence>
<dbReference type="EMBL" id="AVOT02050603">
    <property type="protein sequence ID" value="MBW0545653.1"/>
    <property type="molecule type" value="Genomic_DNA"/>
</dbReference>
<dbReference type="SUPFAM" id="SSF53474">
    <property type="entry name" value="alpha/beta-Hydrolases"/>
    <property type="match status" value="1"/>
</dbReference>
<dbReference type="PANTHER" id="PTHR11559">
    <property type="entry name" value="CARBOXYLESTERASE"/>
    <property type="match status" value="1"/>
</dbReference>
<evidence type="ECO:0000313" key="5">
    <source>
        <dbReference type="EMBL" id="MBW0545653.1"/>
    </source>
</evidence>
<dbReference type="OrthoDB" id="408631at2759"/>
<reference evidence="5" key="1">
    <citation type="submission" date="2021-03" db="EMBL/GenBank/DDBJ databases">
        <title>Draft genome sequence of rust myrtle Austropuccinia psidii MF-1, a brazilian biotype.</title>
        <authorList>
            <person name="Quecine M.C."/>
            <person name="Pachon D.M.R."/>
            <person name="Bonatelli M.L."/>
            <person name="Correr F.H."/>
            <person name="Franceschini L.M."/>
            <person name="Leite T.F."/>
            <person name="Margarido G.R.A."/>
            <person name="Almeida C.A."/>
            <person name="Ferrarezi J.A."/>
            <person name="Labate C.A."/>
        </authorList>
    </citation>
    <scope>NUCLEOTIDE SEQUENCE</scope>
    <source>
        <strain evidence="5">MF-1</strain>
    </source>
</reference>
<feature type="chain" id="PRO_5040536626" description="Carboxylic ester hydrolase" evidence="3">
    <location>
        <begin position="19"/>
        <end position="603"/>
    </location>
</feature>
<dbReference type="PROSITE" id="PS00122">
    <property type="entry name" value="CARBOXYLESTERASE_B_1"/>
    <property type="match status" value="1"/>
</dbReference>
<organism evidence="5 6">
    <name type="scientific">Austropuccinia psidii MF-1</name>
    <dbReference type="NCBI Taxonomy" id="1389203"/>
    <lineage>
        <taxon>Eukaryota</taxon>
        <taxon>Fungi</taxon>
        <taxon>Dikarya</taxon>
        <taxon>Basidiomycota</taxon>
        <taxon>Pucciniomycotina</taxon>
        <taxon>Pucciniomycetes</taxon>
        <taxon>Pucciniales</taxon>
        <taxon>Sphaerophragmiaceae</taxon>
        <taxon>Austropuccinia</taxon>
    </lineage>
</organism>
<dbReference type="InterPro" id="IPR050309">
    <property type="entry name" value="Type-B_Carboxylest/Lipase"/>
</dbReference>
<proteinExistence type="inferred from homology"/>
<accession>A0A9Q3FXD6</accession>
<feature type="domain" description="Carboxylesterase type B" evidence="4">
    <location>
        <begin position="31"/>
        <end position="534"/>
    </location>
</feature>
<keyword evidence="6" id="KW-1185">Reference proteome</keyword>
<dbReference type="InterPro" id="IPR002018">
    <property type="entry name" value="CarbesteraseB"/>
</dbReference>
<dbReference type="AlphaFoldDB" id="A0A9Q3FXD6"/>
<evidence type="ECO:0000256" key="1">
    <source>
        <dbReference type="ARBA" id="ARBA00005964"/>
    </source>
</evidence>
<evidence type="ECO:0000313" key="6">
    <source>
        <dbReference type="Proteomes" id="UP000765509"/>
    </source>
</evidence>
<dbReference type="InterPro" id="IPR029058">
    <property type="entry name" value="AB_hydrolase_fold"/>
</dbReference>
<dbReference type="InterPro" id="IPR019826">
    <property type="entry name" value="Carboxylesterase_B_AS"/>
</dbReference>
<protein>
    <recommendedName>
        <fullName evidence="3">Carboxylic ester hydrolase</fullName>
        <ecNumber evidence="3">3.1.1.-</ecNumber>
    </recommendedName>
</protein>
<dbReference type="Proteomes" id="UP000765509">
    <property type="component" value="Unassembled WGS sequence"/>
</dbReference>